<accession>A0ABQ2HQQ7</accession>
<dbReference type="EMBL" id="BMNZ01000002">
    <property type="protein sequence ID" value="GGM87330.1"/>
    <property type="molecule type" value="Genomic_DNA"/>
</dbReference>
<evidence type="ECO:0000256" key="1">
    <source>
        <dbReference type="SAM" id="MobiDB-lite"/>
    </source>
</evidence>
<dbReference type="InterPro" id="IPR004260">
    <property type="entry name" value="Pyr-dimer_DNA_glycosylase"/>
</dbReference>
<dbReference type="NCBIfam" id="NF038085">
    <property type="entry name" value="MSMEG_6728_fam"/>
    <property type="match status" value="1"/>
</dbReference>
<comment type="caution">
    <text evidence="2">The sequence shown here is derived from an EMBL/GenBank/DDBJ whole genome shotgun (WGS) entry which is preliminary data.</text>
</comment>
<evidence type="ECO:0008006" key="4">
    <source>
        <dbReference type="Google" id="ProtNLM"/>
    </source>
</evidence>
<reference evidence="3" key="1">
    <citation type="journal article" date="2019" name="Int. J. Syst. Evol. Microbiol.">
        <title>The Global Catalogue of Microorganisms (GCM) 10K type strain sequencing project: providing services to taxonomists for standard genome sequencing and annotation.</title>
        <authorList>
            <consortium name="The Broad Institute Genomics Platform"/>
            <consortium name="The Broad Institute Genome Sequencing Center for Infectious Disease"/>
            <person name="Wu L."/>
            <person name="Ma J."/>
        </authorList>
    </citation>
    <scope>NUCLEOTIDE SEQUENCE [LARGE SCALE GENOMIC DNA]</scope>
    <source>
        <strain evidence="3">JCM 1365</strain>
    </source>
</reference>
<name>A0ABQ2HQQ7_9MICO</name>
<evidence type="ECO:0000313" key="2">
    <source>
        <dbReference type="EMBL" id="GGM87330.1"/>
    </source>
</evidence>
<feature type="compositionally biased region" description="Polar residues" evidence="1">
    <location>
        <begin position="191"/>
        <end position="201"/>
    </location>
</feature>
<evidence type="ECO:0000313" key="3">
    <source>
        <dbReference type="Proteomes" id="UP000623461"/>
    </source>
</evidence>
<proteinExistence type="predicted"/>
<feature type="compositionally biased region" description="Basic and acidic residues" evidence="1">
    <location>
        <begin position="157"/>
        <end position="175"/>
    </location>
</feature>
<organism evidence="2 3">
    <name type="scientific">Terrabacter tumescens</name>
    <dbReference type="NCBI Taxonomy" id="60443"/>
    <lineage>
        <taxon>Bacteria</taxon>
        <taxon>Bacillati</taxon>
        <taxon>Actinomycetota</taxon>
        <taxon>Actinomycetes</taxon>
        <taxon>Micrococcales</taxon>
        <taxon>Intrasporangiaceae</taxon>
        <taxon>Terrabacter</taxon>
    </lineage>
</organism>
<dbReference type="Pfam" id="PF03013">
    <property type="entry name" value="Pyr_excise"/>
    <property type="match status" value="1"/>
</dbReference>
<protein>
    <recommendedName>
        <fullName evidence="4">Cytoplasmic protein</fullName>
    </recommendedName>
</protein>
<keyword evidence="3" id="KW-1185">Reference proteome</keyword>
<dbReference type="Proteomes" id="UP000623461">
    <property type="component" value="Unassembled WGS sequence"/>
</dbReference>
<dbReference type="RefSeq" id="WP_188960112.1">
    <property type="nucleotide sequence ID" value="NZ_BMNZ01000002.1"/>
</dbReference>
<gene>
    <name evidence="2" type="ORF">GCM10009721_10300</name>
</gene>
<feature type="region of interest" description="Disordered" evidence="1">
    <location>
        <begin position="157"/>
        <end position="201"/>
    </location>
</feature>
<sequence length="201" mass="22426">MQTFVPYADFARTAAVLDTKRLGKQRVEVIQIVRALTVPGYAWASHPAVLMWKGHEEALGRYGLDMCDEWVRRGYDDTCAGTITADLAAAGVGPLRTYDELLAAGALPAWLFEEPVQASHRSALVRKDAAHYASAFPDADPDVPYVWPVRSEAVLERERRREEAAAKRAVREQEARRRRRSAAAKKAWQTRRATSGPPTQP</sequence>